<comment type="caution">
    <text evidence="2">The sequence shown here is derived from an EMBL/GenBank/DDBJ whole genome shotgun (WGS) entry which is preliminary data.</text>
</comment>
<feature type="transmembrane region" description="Helical" evidence="1">
    <location>
        <begin position="12"/>
        <end position="32"/>
    </location>
</feature>
<proteinExistence type="predicted"/>
<reference evidence="3" key="1">
    <citation type="journal article" date="2019" name="Int. J. Syst. Evol. Microbiol.">
        <title>The Global Catalogue of Microorganisms (GCM) 10K type strain sequencing project: providing services to taxonomists for standard genome sequencing and annotation.</title>
        <authorList>
            <consortium name="The Broad Institute Genomics Platform"/>
            <consortium name="The Broad Institute Genome Sequencing Center for Infectious Disease"/>
            <person name="Wu L."/>
            <person name="Ma J."/>
        </authorList>
    </citation>
    <scope>NUCLEOTIDE SEQUENCE [LARGE SCALE GENOMIC DNA]</scope>
    <source>
        <strain evidence="3">CGMCC 1.15043</strain>
    </source>
</reference>
<evidence type="ECO:0000313" key="3">
    <source>
        <dbReference type="Proteomes" id="UP000615455"/>
    </source>
</evidence>
<sequence length="262" mass="29672">MQEEKKGLSWMRLILLQIVIGCTLIAIFAYVFRIGVDEVRIVPKEVNSRDMFDGVPMRMNVTYPGIGTISIDDPKELIAWKASFTRILSGGTQQTRANASRLLLTGSIAYLDQEDIPFQIGTSGFRFGSDWVNSLDISAEIRKLQNMLIDKTLTTDTVAGAIANRSHQVFRLQDDGLLTALSDTDRAALTRQMRSSVRLIDFSHFDFLAEQPSSHYVVQLTDELVKGKHWLHVDRYDNAYFIVFDLLDETNHKAYFKLSDAS</sequence>
<gene>
    <name evidence="2" type="ORF">GCM10008018_59760</name>
</gene>
<accession>A0ABQ1FD26</accession>
<keyword evidence="1" id="KW-0812">Transmembrane</keyword>
<protein>
    <recommendedName>
        <fullName evidence="4">DUF3919 family protein</fullName>
    </recommendedName>
</protein>
<keyword evidence="3" id="KW-1185">Reference proteome</keyword>
<keyword evidence="1" id="KW-0472">Membrane</keyword>
<organism evidence="2 3">
    <name type="scientific">Paenibacillus marchantiophytorum</name>
    <dbReference type="NCBI Taxonomy" id="1619310"/>
    <lineage>
        <taxon>Bacteria</taxon>
        <taxon>Bacillati</taxon>
        <taxon>Bacillota</taxon>
        <taxon>Bacilli</taxon>
        <taxon>Bacillales</taxon>
        <taxon>Paenibacillaceae</taxon>
        <taxon>Paenibacillus</taxon>
    </lineage>
</organism>
<dbReference type="Proteomes" id="UP000615455">
    <property type="component" value="Unassembled WGS sequence"/>
</dbReference>
<dbReference type="InterPro" id="IPR025031">
    <property type="entry name" value="DUF3919"/>
</dbReference>
<dbReference type="EMBL" id="BMHE01000049">
    <property type="protein sequence ID" value="GGA05860.1"/>
    <property type="molecule type" value="Genomic_DNA"/>
</dbReference>
<evidence type="ECO:0000256" key="1">
    <source>
        <dbReference type="SAM" id="Phobius"/>
    </source>
</evidence>
<name>A0ABQ1FD26_9BACL</name>
<keyword evidence="1" id="KW-1133">Transmembrane helix</keyword>
<evidence type="ECO:0000313" key="2">
    <source>
        <dbReference type="EMBL" id="GGA05860.1"/>
    </source>
</evidence>
<dbReference type="RefSeq" id="WP_189018816.1">
    <property type="nucleotide sequence ID" value="NZ_BMHE01000049.1"/>
</dbReference>
<dbReference type="Pfam" id="PF13057">
    <property type="entry name" value="DUF3919"/>
    <property type="match status" value="1"/>
</dbReference>
<evidence type="ECO:0008006" key="4">
    <source>
        <dbReference type="Google" id="ProtNLM"/>
    </source>
</evidence>